<dbReference type="AlphaFoldDB" id="A0A848L9Y9"/>
<organism evidence="3 4">
    <name type="scientific">Pyxidicoccus fallax</name>
    <dbReference type="NCBI Taxonomy" id="394095"/>
    <lineage>
        <taxon>Bacteria</taxon>
        <taxon>Pseudomonadati</taxon>
        <taxon>Myxococcota</taxon>
        <taxon>Myxococcia</taxon>
        <taxon>Myxococcales</taxon>
        <taxon>Cystobacterineae</taxon>
        <taxon>Myxococcaceae</taxon>
        <taxon>Pyxidicoccus</taxon>
    </lineage>
</organism>
<name>A0A848L9Y9_9BACT</name>
<keyword evidence="4" id="KW-1185">Reference proteome</keyword>
<feature type="compositionally biased region" description="Pro residues" evidence="1">
    <location>
        <begin position="467"/>
        <end position="477"/>
    </location>
</feature>
<protein>
    <recommendedName>
        <fullName evidence="5">Lipoprotein</fullName>
    </recommendedName>
</protein>
<proteinExistence type="predicted"/>
<evidence type="ECO:0000313" key="4">
    <source>
        <dbReference type="Proteomes" id="UP000518300"/>
    </source>
</evidence>
<dbReference type="Proteomes" id="UP000518300">
    <property type="component" value="Unassembled WGS sequence"/>
</dbReference>
<dbReference type="RefSeq" id="WP_169344647.1">
    <property type="nucleotide sequence ID" value="NZ_JABBJJ010000037.1"/>
</dbReference>
<feature type="compositionally biased region" description="Low complexity" evidence="1">
    <location>
        <begin position="478"/>
        <end position="487"/>
    </location>
</feature>
<dbReference type="InterPro" id="IPR011990">
    <property type="entry name" value="TPR-like_helical_dom_sf"/>
</dbReference>
<evidence type="ECO:0000256" key="1">
    <source>
        <dbReference type="SAM" id="MobiDB-lite"/>
    </source>
</evidence>
<evidence type="ECO:0000256" key="2">
    <source>
        <dbReference type="SAM" id="SignalP"/>
    </source>
</evidence>
<dbReference type="PROSITE" id="PS51257">
    <property type="entry name" value="PROKAR_LIPOPROTEIN"/>
    <property type="match status" value="1"/>
</dbReference>
<evidence type="ECO:0000313" key="3">
    <source>
        <dbReference type="EMBL" id="NMO15354.1"/>
    </source>
</evidence>
<dbReference type="Gene3D" id="1.25.40.10">
    <property type="entry name" value="Tetratricopeptide repeat domain"/>
    <property type="match status" value="1"/>
</dbReference>
<feature type="region of interest" description="Disordered" evidence="1">
    <location>
        <begin position="449"/>
        <end position="487"/>
    </location>
</feature>
<gene>
    <name evidence="3" type="ORF">HG543_10875</name>
</gene>
<feature type="chain" id="PRO_5032687755" description="Lipoprotein" evidence="2">
    <location>
        <begin position="24"/>
        <end position="487"/>
    </location>
</feature>
<sequence>MKRVVLGLMAAVMLAACAGHEKAGDRAAAVGDWKGAYSAYRQALANDPDSPELKSKYNQAREQALEDAQKRAQACAQVEDWNCALGESDFALSVDGGNAELAAFRARAATRVAMNQLQLATEQAQRGQFREAVDLMERATGLSQAPEVRTRGEETRRLIVTSGRARADGFRKEHNLIAAHELAQLVAGLDASQAGWAQGIAAEYEQFVTAEYERLAQEGDAARARHDWAFAQDRYRAALGMRQGGRAAPLEQYVSHMLRAEQQLANRDWTGSADGFRSALHTGQDDGYAAQQLDRVELRPYRIAVRSVMVSPVRPDGNAWVGVANPIFSRLAQRLTQMAERRGLTETVMEMAMAIPDENRPQLRVEALLADGTRLTTPARGGVYTRYDSEFVTLSNAFDEQRVIFNVYSDDPRGGELMGTVEVPVRELVEQREVALRGRNIFSLKLSTLPGDGREPGSFQGMARVEPMPPPGHPAGPPSGHAASPLP</sequence>
<feature type="signal peptide" evidence="2">
    <location>
        <begin position="1"/>
        <end position="23"/>
    </location>
</feature>
<comment type="caution">
    <text evidence="3">The sequence shown here is derived from an EMBL/GenBank/DDBJ whole genome shotgun (WGS) entry which is preliminary data.</text>
</comment>
<evidence type="ECO:0008006" key="5">
    <source>
        <dbReference type="Google" id="ProtNLM"/>
    </source>
</evidence>
<dbReference type="SUPFAM" id="SSF48452">
    <property type="entry name" value="TPR-like"/>
    <property type="match status" value="1"/>
</dbReference>
<accession>A0A848L9Y9</accession>
<reference evidence="3 4" key="1">
    <citation type="submission" date="2020-04" db="EMBL/GenBank/DDBJ databases">
        <title>Draft genome of Pyxidicoccus fallax type strain.</title>
        <authorList>
            <person name="Whitworth D.E."/>
        </authorList>
    </citation>
    <scope>NUCLEOTIDE SEQUENCE [LARGE SCALE GENOMIC DNA]</scope>
    <source>
        <strain evidence="3 4">DSM 14698</strain>
    </source>
</reference>
<keyword evidence="2" id="KW-0732">Signal</keyword>
<dbReference type="EMBL" id="JABBJJ010000037">
    <property type="protein sequence ID" value="NMO15354.1"/>
    <property type="molecule type" value="Genomic_DNA"/>
</dbReference>